<dbReference type="Pfam" id="PF00017">
    <property type="entry name" value="SH2"/>
    <property type="match status" value="1"/>
</dbReference>
<dbReference type="AlphaFoldDB" id="A0A8S4PIG6"/>
<dbReference type="GO" id="GO:0046854">
    <property type="term" value="P:phosphatidylinositol phosphate biosynthetic process"/>
    <property type="evidence" value="ECO:0007669"/>
    <property type="project" value="TreeGrafter"/>
</dbReference>
<dbReference type="GO" id="GO:0009968">
    <property type="term" value="P:negative regulation of signal transduction"/>
    <property type="evidence" value="ECO:0007669"/>
    <property type="project" value="UniProtKB-KW"/>
</dbReference>
<dbReference type="PROSITE" id="PS50225">
    <property type="entry name" value="SOCS"/>
    <property type="match status" value="1"/>
</dbReference>
<evidence type="ECO:0000256" key="3">
    <source>
        <dbReference type="ARBA" id="ARBA00022786"/>
    </source>
</evidence>
<dbReference type="InterPro" id="IPR036860">
    <property type="entry name" value="SH2_dom_sf"/>
</dbReference>
<sequence>MRLRHLVFLKNLHEEKGLNCLNPAIQIGKLFLYQGIRPESFNTQQMSPSEQANTTMCPTDSVTISERQAAIQTTRMIRPNQRERTNMACRRTGPTDSYENPIYRYGAGANMMDISAKNGTIHAPVPGGPPPIYSENGRISALQAPHEKLDNEPPPPYTPKEGNFTQNGLICLSEENKSSQNMDHKHSYLDYQGKTITQVNSKNTHQNDVESDQMGEECTEECDTLKDSDREDSGGSLFHFQPEYAGDNLKSHGDEEIEACRLVSIDFNSVNDLTILQETDQQLKECHFYYPRMTSRGAKKILNKRENGTFLIRDSTDSHYLYSLSVKTPRGTTSVRLLYERGMFSIDCDAQIKNEMPKFTSVLKLVHYYMKLSVTSKPGKCVWLEQSGRKSEPVKILFPLVHGLPTLSHSCRKTINEHVPDKHIQDLPLPEQVKKYIKENPITGKSHRK</sequence>
<dbReference type="Gene3D" id="1.10.750.20">
    <property type="entry name" value="SOCS box"/>
    <property type="match status" value="1"/>
</dbReference>
<evidence type="ECO:0000313" key="9">
    <source>
        <dbReference type="Proteomes" id="UP000749559"/>
    </source>
</evidence>
<evidence type="ECO:0000256" key="4">
    <source>
        <dbReference type="ARBA" id="ARBA00022999"/>
    </source>
</evidence>
<feature type="domain" description="SH2" evidence="6">
    <location>
        <begin position="288"/>
        <end position="400"/>
    </location>
</feature>
<organism evidence="8 9">
    <name type="scientific">Owenia fusiformis</name>
    <name type="common">Polychaete worm</name>
    <dbReference type="NCBI Taxonomy" id="6347"/>
    <lineage>
        <taxon>Eukaryota</taxon>
        <taxon>Metazoa</taxon>
        <taxon>Spiralia</taxon>
        <taxon>Lophotrochozoa</taxon>
        <taxon>Annelida</taxon>
        <taxon>Polychaeta</taxon>
        <taxon>Sedentaria</taxon>
        <taxon>Canalipalpata</taxon>
        <taxon>Sabellida</taxon>
        <taxon>Oweniida</taxon>
        <taxon>Oweniidae</taxon>
        <taxon>Owenia</taxon>
    </lineage>
</organism>
<dbReference type="GO" id="GO:0046935">
    <property type="term" value="F:1-phosphatidylinositol-3-kinase regulator activity"/>
    <property type="evidence" value="ECO:0007669"/>
    <property type="project" value="TreeGrafter"/>
</dbReference>
<dbReference type="SMART" id="SM00252">
    <property type="entry name" value="SH2"/>
    <property type="match status" value="1"/>
</dbReference>
<feature type="domain" description="SOCS box" evidence="7">
    <location>
        <begin position="406"/>
        <end position="443"/>
    </location>
</feature>
<reference evidence="8" key="1">
    <citation type="submission" date="2022-03" db="EMBL/GenBank/DDBJ databases">
        <authorList>
            <person name="Martin C."/>
        </authorList>
    </citation>
    <scope>NUCLEOTIDE SEQUENCE</scope>
</reference>
<dbReference type="Proteomes" id="UP000749559">
    <property type="component" value="Unassembled WGS sequence"/>
</dbReference>
<dbReference type="GO" id="GO:0005942">
    <property type="term" value="C:phosphatidylinositol 3-kinase complex"/>
    <property type="evidence" value="ECO:0007669"/>
    <property type="project" value="TreeGrafter"/>
</dbReference>
<accession>A0A8S4PIG6</accession>
<evidence type="ECO:0000259" key="7">
    <source>
        <dbReference type="PROSITE" id="PS50225"/>
    </source>
</evidence>
<keyword evidence="3" id="KW-0833">Ubl conjugation pathway</keyword>
<dbReference type="SMART" id="SM00969">
    <property type="entry name" value="SOCS_box"/>
    <property type="match status" value="1"/>
</dbReference>
<evidence type="ECO:0000256" key="5">
    <source>
        <dbReference type="PROSITE-ProRule" id="PRU00191"/>
    </source>
</evidence>
<dbReference type="InterPro" id="IPR036036">
    <property type="entry name" value="SOCS_box-like_dom_sf"/>
</dbReference>
<evidence type="ECO:0000256" key="2">
    <source>
        <dbReference type="ARBA" id="ARBA00022700"/>
    </source>
</evidence>
<evidence type="ECO:0000313" key="8">
    <source>
        <dbReference type="EMBL" id="CAH1793998.1"/>
    </source>
</evidence>
<dbReference type="Pfam" id="PF07525">
    <property type="entry name" value="SOCS_box"/>
    <property type="match status" value="1"/>
</dbReference>
<evidence type="ECO:0000259" key="6">
    <source>
        <dbReference type="PROSITE" id="PS50001"/>
    </source>
</evidence>
<dbReference type="SUPFAM" id="SSF158235">
    <property type="entry name" value="SOCS box-like"/>
    <property type="match status" value="1"/>
</dbReference>
<name>A0A8S4PIG6_OWEFU</name>
<evidence type="ECO:0000256" key="1">
    <source>
        <dbReference type="ARBA" id="ARBA00022604"/>
    </source>
</evidence>
<dbReference type="CDD" id="cd03717">
    <property type="entry name" value="SOCS_SOCS_like"/>
    <property type="match status" value="1"/>
</dbReference>
<proteinExistence type="predicted"/>
<dbReference type="Gene3D" id="3.30.505.10">
    <property type="entry name" value="SH2 domain"/>
    <property type="match status" value="1"/>
</dbReference>
<dbReference type="SMART" id="SM00253">
    <property type="entry name" value="SOCS"/>
    <property type="match status" value="1"/>
</dbReference>
<keyword evidence="2" id="KW-0734">Signal transduction inhibitor</keyword>
<keyword evidence="4 5" id="KW-0727">SH2 domain</keyword>
<comment type="caution">
    <text evidence="8">The sequence shown here is derived from an EMBL/GenBank/DDBJ whole genome shotgun (WGS) entry which is preliminary data.</text>
</comment>
<dbReference type="OrthoDB" id="10063348at2759"/>
<dbReference type="PANTHER" id="PTHR10155:SF16">
    <property type="entry name" value="SUPPRESSOR OF CYTOKINE SIGNALING 2"/>
    <property type="match status" value="1"/>
</dbReference>
<keyword evidence="1" id="KW-0341">Growth regulation</keyword>
<dbReference type="PROSITE" id="PS50001">
    <property type="entry name" value="SH2"/>
    <property type="match status" value="1"/>
</dbReference>
<dbReference type="InterPro" id="IPR000980">
    <property type="entry name" value="SH2"/>
</dbReference>
<dbReference type="EMBL" id="CAIIXF020000009">
    <property type="protein sequence ID" value="CAH1793998.1"/>
    <property type="molecule type" value="Genomic_DNA"/>
</dbReference>
<dbReference type="SUPFAM" id="SSF55550">
    <property type="entry name" value="SH2 domain"/>
    <property type="match status" value="1"/>
</dbReference>
<dbReference type="PANTHER" id="PTHR10155">
    <property type="entry name" value="PHOSPHATIDYLINOSITOL 3-KINASE REGULATORY SUBUNIT"/>
    <property type="match status" value="1"/>
</dbReference>
<dbReference type="InterPro" id="IPR001496">
    <property type="entry name" value="SOCS_box"/>
</dbReference>
<keyword evidence="9" id="KW-1185">Reference proteome</keyword>
<protein>
    <submittedName>
        <fullName evidence="8">Uncharacterized protein</fullName>
    </submittedName>
</protein>
<gene>
    <name evidence="8" type="ORF">OFUS_LOCUS18771</name>
</gene>
<dbReference type="GO" id="GO:0035556">
    <property type="term" value="P:intracellular signal transduction"/>
    <property type="evidence" value="ECO:0007669"/>
    <property type="project" value="InterPro"/>
</dbReference>